<gene>
    <name evidence="1" type="ORF">F1188_16835</name>
</gene>
<dbReference type="AlphaFoldDB" id="A0A5M6I8I2"/>
<comment type="caution">
    <text evidence="1">The sequence shown here is derived from an EMBL/GenBank/DDBJ whole genome shotgun (WGS) entry which is preliminary data.</text>
</comment>
<dbReference type="OrthoDB" id="6402248at2"/>
<sequence length="228" mass="25259">MRPVHPDLIEALGLLRRLAEFCPVVIGTPPLGIATESSDIDVACSTQDLGHFADVARDHFGHMESFSLRTARHLPDPAVIASFLAMEWEIELFCQRLATEDQWGVRHFRIEERLLRLGPQLREPVVRLKQDGLKTEPAFARILALPGDPYEALLGLETLADDDLRTMIEMAQVPGCTDPQCDAGFFSGRPRVTECAKDPGRHPVRAYFAEGAAQRPPIGGRSTKTRAP</sequence>
<dbReference type="Proteomes" id="UP000324065">
    <property type="component" value="Unassembled WGS sequence"/>
</dbReference>
<proteinExistence type="predicted"/>
<accession>A0A5M6I8I2</accession>
<name>A0A5M6I8I2_9PROT</name>
<evidence type="ECO:0000313" key="2">
    <source>
        <dbReference type="Proteomes" id="UP000324065"/>
    </source>
</evidence>
<dbReference type="RefSeq" id="WP_150063614.1">
    <property type="nucleotide sequence ID" value="NZ_JACHII010000016.1"/>
</dbReference>
<reference evidence="1 2" key="1">
    <citation type="submission" date="2019-09" db="EMBL/GenBank/DDBJ databases">
        <title>Genome sequence of Roseospira marina, one of the more divergent members of the non-sulfur purple photosynthetic bacterial family, the Rhodospirillaceae.</title>
        <authorList>
            <person name="Meyer T."/>
            <person name="Kyndt J."/>
        </authorList>
    </citation>
    <scope>NUCLEOTIDE SEQUENCE [LARGE SCALE GENOMIC DNA]</scope>
    <source>
        <strain evidence="1 2">DSM 15113</strain>
    </source>
</reference>
<keyword evidence="2" id="KW-1185">Reference proteome</keyword>
<evidence type="ECO:0000313" key="1">
    <source>
        <dbReference type="EMBL" id="KAA5604237.1"/>
    </source>
</evidence>
<dbReference type="EMBL" id="VWPJ01000020">
    <property type="protein sequence ID" value="KAA5604237.1"/>
    <property type="molecule type" value="Genomic_DNA"/>
</dbReference>
<dbReference type="InterPro" id="IPR025365">
    <property type="entry name" value="DUF4269"/>
</dbReference>
<protein>
    <submittedName>
        <fullName evidence="1">DUF4269 domain-containing protein</fullName>
    </submittedName>
</protein>
<organism evidence="1 2">
    <name type="scientific">Roseospira marina</name>
    <dbReference type="NCBI Taxonomy" id="140057"/>
    <lineage>
        <taxon>Bacteria</taxon>
        <taxon>Pseudomonadati</taxon>
        <taxon>Pseudomonadota</taxon>
        <taxon>Alphaproteobacteria</taxon>
        <taxon>Rhodospirillales</taxon>
        <taxon>Rhodospirillaceae</taxon>
        <taxon>Roseospira</taxon>
    </lineage>
</organism>
<dbReference type="Pfam" id="PF14091">
    <property type="entry name" value="DUF4269"/>
    <property type="match status" value="1"/>
</dbReference>